<keyword evidence="2" id="KW-1185">Reference proteome</keyword>
<proteinExistence type="predicted"/>
<protein>
    <submittedName>
        <fullName evidence="1">Uncharacterized protein</fullName>
    </submittedName>
</protein>
<evidence type="ECO:0000313" key="2">
    <source>
        <dbReference type="Proteomes" id="UP000003448"/>
    </source>
</evidence>
<gene>
    <name evidence="1" type="ORF">MILUP08_43228</name>
</gene>
<dbReference type="AlphaFoldDB" id="I0L3C5"/>
<sequence length="189" mass="21339">MVALMPDLGAGEYLNGSRDTGLDYHAARILLLVAAFSYQKRKGIDGLTKLAKLDFLLRYPVMMERLALVESNETPPDHLRATDEERLAVESRMIRYKFGPWDDRYYPILGMLIGTDLVRSSGGKGRLRMSVTGDGKRAASQLAALPTWRLTAARCEYIATNFNTTGNRLKDLIYENLPDVVDRPHRTYI</sequence>
<dbReference type="eggNOG" id="ENOG5032SFV">
    <property type="taxonomic scope" value="Bacteria"/>
</dbReference>
<comment type="caution">
    <text evidence="1">The sequence shown here is derived from an EMBL/GenBank/DDBJ whole genome shotgun (WGS) entry which is preliminary data.</text>
</comment>
<reference evidence="2" key="1">
    <citation type="journal article" date="2012" name="J. Bacteriol.">
        <title>Genome Sequence of Micromonospora lupini Lupac 08, Isolated from Root Nodules of Lupinus angustifolius.</title>
        <authorList>
            <person name="Alonso-Vega P."/>
            <person name="Normand P."/>
            <person name="Bacigalupe R."/>
            <person name="Pujic P."/>
            <person name="Lajus A."/>
            <person name="Vallenet D."/>
            <person name="Carro L."/>
            <person name="Coll P."/>
            <person name="Trujillo M.E."/>
        </authorList>
    </citation>
    <scope>NUCLEOTIDE SEQUENCE [LARGE SCALE GENOMIC DNA]</scope>
    <source>
        <strain evidence="2">Lupac 08</strain>
    </source>
</reference>
<evidence type="ECO:0000313" key="1">
    <source>
        <dbReference type="EMBL" id="CCH18322.1"/>
    </source>
</evidence>
<dbReference type="Proteomes" id="UP000003448">
    <property type="component" value="Unassembled WGS sequence"/>
</dbReference>
<dbReference type="STRING" id="1150864.MILUP08_43228"/>
<name>I0L3C5_9ACTN</name>
<accession>I0L3C5</accession>
<organism evidence="1 2">
    <name type="scientific">Micromonospora lupini str. Lupac 08</name>
    <dbReference type="NCBI Taxonomy" id="1150864"/>
    <lineage>
        <taxon>Bacteria</taxon>
        <taxon>Bacillati</taxon>
        <taxon>Actinomycetota</taxon>
        <taxon>Actinomycetes</taxon>
        <taxon>Micromonosporales</taxon>
        <taxon>Micromonosporaceae</taxon>
        <taxon>Micromonospora</taxon>
    </lineage>
</organism>
<dbReference type="EMBL" id="CAIE01000026">
    <property type="protein sequence ID" value="CCH18322.1"/>
    <property type="molecule type" value="Genomic_DNA"/>
</dbReference>